<name>A0AA41Q3G6_9ACTN</name>
<accession>A0AA41Q3G6</accession>
<proteinExistence type="predicted"/>
<dbReference type="Proteomes" id="UP001165378">
    <property type="component" value="Unassembled WGS sequence"/>
</dbReference>
<reference evidence="1" key="1">
    <citation type="submission" date="2022-01" db="EMBL/GenBank/DDBJ databases">
        <title>Genome-Based Taxonomic Classification of the Phylum Actinobacteria.</title>
        <authorList>
            <person name="Gao Y."/>
        </authorList>
    </citation>
    <scope>NUCLEOTIDE SEQUENCE</scope>
    <source>
        <strain evidence="1">KLBMP 8922</strain>
    </source>
</reference>
<dbReference type="AlphaFoldDB" id="A0AA41Q3G6"/>
<evidence type="ECO:0000313" key="1">
    <source>
        <dbReference type="EMBL" id="MCF2530853.1"/>
    </source>
</evidence>
<dbReference type="EMBL" id="JAKFHA010000019">
    <property type="protein sequence ID" value="MCF2530853.1"/>
    <property type="molecule type" value="Genomic_DNA"/>
</dbReference>
<keyword evidence="2" id="KW-1185">Reference proteome</keyword>
<organism evidence="1 2">
    <name type="scientific">Yinghuangia soli</name>
    <dbReference type="NCBI Taxonomy" id="2908204"/>
    <lineage>
        <taxon>Bacteria</taxon>
        <taxon>Bacillati</taxon>
        <taxon>Actinomycetota</taxon>
        <taxon>Actinomycetes</taxon>
        <taxon>Kitasatosporales</taxon>
        <taxon>Streptomycetaceae</taxon>
        <taxon>Yinghuangia</taxon>
    </lineage>
</organism>
<evidence type="ECO:0000313" key="2">
    <source>
        <dbReference type="Proteomes" id="UP001165378"/>
    </source>
</evidence>
<sequence length="765" mass="81665">MDENEVRVGAGYAGLQLAKALATASGHEDAAVRARAEGRVRDWRRVVAEVAAGRVTVGSRTPVKGLPVWVTPRVMRGGFATGEAAAGGELLGHEVAAVLRAGLADGDRRGLFAYWLSDAGLAELWALLDSGQYAVDVPEEAALLVVAWLVRAGERAAALELLEELRPFAGRLRFAPRPAYVPVSDGTSVHRQTVGEVRVALGRRGPNRAVDAMREALTVWNPFADELLAHWLETVEGGRVGVVRPAGWEARGRELLARYGRLAAEHTLCGKHRKPKENAAILRAALEVAVRGRRLDPRRYGLLQVAVDAMVARRGTPGSAEHAGLRGRQAEVAARPTWQALARVLVARLAVLPDEAAPASVDELVGPVTEEEGARTGIPAGSAIPAALARVVERALSAPAAELVERGVIPSAEVLAEVIPQLVAVATAQGYPDEALRTLMAEVHRAFARRRSLLLVNLQHQVRLEELPWVRAVEPYRRGAQAEGARKALVELGGLALEGFPGTILPNPLIQELRSLARESGLAVPFTEELAADIFMGTFSGKFLEAARCAGELLDGTLYQRYYGIDYAALRAADEPAKGVYGVRTSEAFAQMCRARVGTLKPGSWVAANGTVIEQAQILTTHNLAALVHPVGVDPQAGWPELARRAFAGVCRLVGRIEGNPRALGTIKDAAYAWRQTVFFLALCGLEEQDAVVVWCQELADRQPPHAAARLAPVLGGLRYVMAGGSLDDGAGAEAEAEAGAEAGARLFLGWSIGGHWMRLVRPAA</sequence>
<dbReference type="RefSeq" id="WP_235055523.1">
    <property type="nucleotide sequence ID" value="NZ_JAKFHA010000019.1"/>
</dbReference>
<gene>
    <name evidence="1" type="ORF">LZ495_27075</name>
</gene>
<protein>
    <submittedName>
        <fullName evidence="1">Uncharacterized protein</fullName>
    </submittedName>
</protein>
<comment type="caution">
    <text evidence="1">The sequence shown here is derived from an EMBL/GenBank/DDBJ whole genome shotgun (WGS) entry which is preliminary data.</text>
</comment>